<proteinExistence type="predicted"/>
<name>A0A7Y0HAU8_9GAMM</name>
<dbReference type="AlphaFoldDB" id="A0A7Y0HAU8"/>
<sequence length="214" mass="23878">MMCFKKQAWYTTVLVTATVWLSGCSSINANPVEQQPALISDQQVKEYVQQWHSQQESITRLAAMEEDLQLLIMALASDTEIAENPAALRQNDVAVVHSSDDPQLSQLNNAANQQTQAPANNYQSHLTAPLPGAQLGLYLKPQRVRTQIVRLQQQYPQAFSQLDFVMTERHNKGVTMYGLRVGPFQNYNEANVFCSLAQNLGQKCLSAPFVGQPL</sequence>
<protein>
    <submittedName>
        <fullName evidence="3">SPOR domain-containing protein</fullName>
    </submittedName>
</protein>
<dbReference type="PROSITE" id="PS51257">
    <property type="entry name" value="PROKAR_LIPOPROTEIN"/>
    <property type="match status" value="1"/>
</dbReference>
<comment type="caution">
    <text evidence="3">The sequence shown here is derived from an EMBL/GenBank/DDBJ whole genome shotgun (WGS) entry which is preliminary data.</text>
</comment>
<dbReference type="Pfam" id="PF05036">
    <property type="entry name" value="SPOR"/>
    <property type="match status" value="1"/>
</dbReference>
<evidence type="ECO:0000313" key="3">
    <source>
        <dbReference type="EMBL" id="NMM40925.1"/>
    </source>
</evidence>
<reference evidence="3" key="1">
    <citation type="submission" date="2020-04" db="EMBL/GenBank/DDBJ databases">
        <title>Genome Sequencing for Pseudoaltermonas arctica.</title>
        <authorList>
            <person name="Elkins N.S."/>
        </authorList>
    </citation>
    <scope>NUCLEOTIDE SEQUENCE [LARGE SCALE GENOMIC DNA]</scope>
    <source>
        <strain evidence="3">NEC-BIFX-2020_0012</strain>
    </source>
</reference>
<dbReference type="EMBL" id="JABBMT010000010">
    <property type="protein sequence ID" value="NMM40925.1"/>
    <property type="molecule type" value="Genomic_DNA"/>
</dbReference>
<keyword evidence="4" id="KW-1185">Reference proteome</keyword>
<feature type="signal peptide" evidence="1">
    <location>
        <begin position="1"/>
        <end position="29"/>
    </location>
</feature>
<keyword evidence="1" id="KW-0732">Signal</keyword>
<evidence type="ECO:0000256" key="1">
    <source>
        <dbReference type="SAM" id="SignalP"/>
    </source>
</evidence>
<dbReference type="RefSeq" id="WP_169019965.1">
    <property type="nucleotide sequence ID" value="NZ_JABBMT010000010.1"/>
</dbReference>
<feature type="chain" id="PRO_5031314531" evidence="1">
    <location>
        <begin position="30"/>
        <end position="214"/>
    </location>
</feature>
<feature type="domain" description="SPOR" evidence="2">
    <location>
        <begin position="134"/>
        <end position="204"/>
    </location>
</feature>
<accession>A0A7Y0HAU8</accession>
<dbReference type="Proteomes" id="UP000570493">
    <property type="component" value="Unassembled WGS sequence"/>
</dbReference>
<evidence type="ECO:0000313" key="4">
    <source>
        <dbReference type="Proteomes" id="UP000570493"/>
    </source>
</evidence>
<dbReference type="InterPro" id="IPR007730">
    <property type="entry name" value="SPOR-like_dom"/>
</dbReference>
<gene>
    <name evidence="3" type="ORF">HHO47_08865</name>
</gene>
<dbReference type="GO" id="GO:0042834">
    <property type="term" value="F:peptidoglycan binding"/>
    <property type="evidence" value="ECO:0007669"/>
    <property type="project" value="InterPro"/>
</dbReference>
<evidence type="ECO:0000259" key="2">
    <source>
        <dbReference type="Pfam" id="PF05036"/>
    </source>
</evidence>
<organism evidence="3 4">
    <name type="scientific">Pseudoalteromonas arctica</name>
    <dbReference type="NCBI Taxonomy" id="394751"/>
    <lineage>
        <taxon>Bacteria</taxon>
        <taxon>Pseudomonadati</taxon>
        <taxon>Pseudomonadota</taxon>
        <taxon>Gammaproteobacteria</taxon>
        <taxon>Alteromonadales</taxon>
        <taxon>Pseudoalteromonadaceae</taxon>
        <taxon>Pseudoalteromonas</taxon>
    </lineage>
</organism>